<dbReference type="EMBL" id="JAHDYR010000033">
    <property type="protein sequence ID" value="KAG9392729.1"/>
    <property type="molecule type" value="Genomic_DNA"/>
</dbReference>
<dbReference type="PANTHER" id="PTHR43327">
    <property type="entry name" value="STOMATIN-LIKE PROTEIN 2, MITOCHONDRIAL"/>
    <property type="match status" value="1"/>
</dbReference>
<dbReference type="InterPro" id="IPR036013">
    <property type="entry name" value="Band_7/SPFH_dom_sf"/>
</dbReference>
<dbReference type="PANTHER" id="PTHR43327:SF8">
    <property type="entry name" value="BAND 7 DOMAIN-CONTAINING PROTEIN"/>
    <property type="match status" value="1"/>
</dbReference>
<dbReference type="Gene3D" id="3.30.479.30">
    <property type="entry name" value="Band 7 domain"/>
    <property type="match status" value="1"/>
</dbReference>
<accession>A0A8J6B4C5</accession>
<evidence type="ECO:0000259" key="1">
    <source>
        <dbReference type="SMART" id="SM00244"/>
    </source>
</evidence>
<dbReference type="Pfam" id="PF01145">
    <property type="entry name" value="Band_7"/>
    <property type="match status" value="1"/>
</dbReference>
<proteinExistence type="predicted"/>
<dbReference type="InterPro" id="IPR050710">
    <property type="entry name" value="Band7/mec-2_domain"/>
</dbReference>
<reference evidence="2" key="1">
    <citation type="submission" date="2021-05" db="EMBL/GenBank/DDBJ databases">
        <title>A free-living protist that lacks canonical eukaryotic 1 DNA replication and segregation systems.</title>
        <authorList>
            <person name="Salas-Leiva D.E."/>
            <person name="Tromer E.C."/>
            <person name="Curtis B.A."/>
            <person name="Jerlstrom-Hultqvist J."/>
            <person name="Kolisko M."/>
            <person name="Yi Z."/>
            <person name="Salas-Leiva J.S."/>
            <person name="Gallot-Lavallee L."/>
            <person name="Kops G.J.P.L."/>
            <person name="Archibald J.M."/>
            <person name="Simpson A.G.B."/>
            <person name="Roger A.J."/>
        </authorList>
    </citation>
    <scope>NUCLEOTIDE SEQUENCE</scope>
    <source>
        <strain evidence="2">BICM</strain>
    </source>
</reference>
<dbReference type="AlphaFoldDB" id="A0A8J6B4C5"/>
<evidence type="ECO:0000313" key="3">
    <source>
        <dbReference type="Proteomes" id="UP000717585"/>
    </source>
</evidence>
<evidence type="ECO:0000313" key="2">
    <source>
        <dbReference type="EMBL" id="KAG9392729.1"/>
    </source>
</evidence>
<keyword evidence="3" id="KW-1185">Reference proteome</keyword>
<protein>
    <recommendedName>
        <fullName evidence="1">Band 7 domain-containing protein</fullName>
    </recommendedName>
</protein>
<feature type="domain" description="Band 7" evidence="1">
    <location>
        <begin position="33"/>
        <end position="207"/>
    </location>
</feature>
<dbReference type="Proteomes" id="UP000717585">
    <property type="component" value="Unassembled WGS sequence"/>
</dbReference>
<organism evidence="2 3">
    <name type="scientific">Carpediemonas membranifera</name>
    <dbReference type="NCBI Taxonomy" id="201153"/>
    <lineage>
        <taxon>Eukaryota</taxon>
        <taxon>Metamonada</taxon>
        <taxon>Carpediemonas-like organisms</taxon>
        <taxon>Carpediemonas</taxon>
    </lineage>
</organism>
<name>A0A8J6B4C5_9EUKA</name>
<comment type="caution">
    <text evidence="2">The sequence shown here is derived from an EMBL/GenBank/DDBJ whole genome shotgun (WGS) entry which is preliminary data.</text>
</comment>
<dbReference type="SMART" id="SM00244">
    <property type="entry name" value="PHB"/>
    <property type="match status" value="1"/>
</dbReference>
<dbReference type="OrthoDB" id="68676at2759"/>
<gene>
    <name evidence="2" type="ORF">J8273_5868</name>
</gene>
<dbReference type="SUPFAM" id="SSF117892">
    <property type="entry name" value="Band 7/SPFH domain"/>
    <property type="match status" value="1"/>
</dbReference>
<dbReference type="InterPro" id="IPR001107">
    <property type="entry name" value="Band_7"/>
</dbReference>
<sequence>MSQKVHTRITQEHVDDLTTAVSAFGTKKSDGSMPLVLVPKQRVWGDPILKVPAGVYCLLQIDGQDAGLIEEGLHKGLIAPKYRIAYAVSRQSSTYDAPVQSCPTADNVMVNVDVVLIFNITDPKLFAYDLGASRFDELLSGNVEEAIRGLIRSKLSNEMYELRGSQVSSLLSDLIEKFKSFGVSFSDAKITNIELPQNFSDTLARTTVYNERIRVEQKNYEFEQQNLSNRINLAHQELARKNDIRIVNKREEKNRAIINQRTQLTKAAENRNTHEIEAREQADVIKLQATANLNKSVKDAERAATLLVSKHKADLVNTNKECAAQITKAKAIAAAVLKEAEANASSIRAMATAEGDAAEMLAEKRAFDIEIARKRAYAQVAETARIIISDENGKSMLEKMGM</sequence>